<keyword evidence="2" id="KW-1133">Transmembrane helix</keyword>
<keyword evidence="4" id="KW-1185">Reference proteome</keyword>
<feature type="compositionally biased region" description="Basic and acidic residues" evidence="1">
    <location>
        <begin position="228"/>
        <end position="238"/>
    </location>
</feature>
<name>A0A4P9Z5M7_9FUNG</name>
<gene>
    <name evidence="3" type="ORF">SYNPS1DRAFT_26456</name>
</gene>
<accession>A0A4P9Z5M7</accession>
<evidence type="ECO:0000313" key="4">
    <source>
        <dbReference type="Proteomes" id="UP000278143"/>
    </source>
</evidence>
<dbReference type="OrthoDB" id="2438256at2759"/>
<dbReference type="Proteomes" id="UP000278143">
    <property type="component" value="Unassembled WGS sequence"/>
</dbReference>
<evidence type="ECO:0000256" key="2">
    <source>
        <dbReference type="SAM" id="Phobius"/>
    </source>
</evidence>
<sequence>MSVAPALQEIFERIKKHPLTPQEEATLVRIRERSIRNVTIAGILGLSSGILYARRRQFRPLPTCFFAGFAGMMGVQFGTMLSGWMAKREIEKLPDSKRFIQIFKEARDEMLNERFQRHQPFPSDRRHSGPDAIMRGASIDRDESEHAVTFGSPNDVETAPTRAGADDASTWQRVRAQNKPESAWDRLRAQQHQRPQSQQQQQQQQEGTLPPAWSETQDASRGTSTEESFPRSREDFEQVRGAAGVRRNQYGDIIE</sequence>
<keyword evidence="2" id="KW-0812">Transmembrane</keyword>
<proteinExistence type="predicted"/>
<reference evidence="4" key="1">
    <citation type="journal article" date="2018" name="Nat. Microbiol.">
        <title>Leveraging single-cell genomics to expand the fungal tree of life.</title>
        <authorList>
            <person name="Ahrendt S.R."/>
            <person name="Quandt C.A."/>
            <person name="Ciobanu D."/>
            <person name="Clum A."/>
            <person name="Salamov A."/>
            <person name="Andreopoulos B."/>
            <person name="Cheng J.F."/>
            <person name="Woyke T."/>
            <person name="Pelin A."/>
            <person name="Henrissat B."/>
            <person name="Reynolds N.K."/>
            <person name="Benny G.L."/>
            <person name="Smith M.E."/>
            <person name="James T.Y."/>
            <person name="Grigoriev I.V."/>
        </authorList>
    </citation>
    <scope>NUCLEOTIDE SEQUENCE [LARGE SCALE GENOMIC DNA]</scope>
    <source>
        <strain evidence="4">Benny S71-1</strain>
    </source>
</reference>
<feature type="transmembrane region" description="Helical" evidence="2">
    <location>
        <begin position="65"/>
        <end position="86"/>
    </location>
</feature>
<evidence type="ECO:0000256" key="1">
    <source>
        <dbReference type="SAM" id="MobiDB-lite"/>
    </source>
</evidence>
<protein>
    <submittedName>
        <fullName evidence="3">Uncharacterized protein</fullName>
    </submittedName>
</protein>
<feature type="compositionally biased region" description="Polar residues" evidence="1">
    <location>
        <begin position="214"/>
        <end position="227"/>
    </location>
</feature>
<organism evidence="3 4">
    <name type="scientific">Syncephalis pseudoplumigaleata</name>
    <dbReference type="NCBI Taxonomy" id="1712513"/>
    <lineage>
        <taxon>Eukaryota</taxon>
        <taxon>Fungi</taxon>
        <taxon>Fungi incertae sedis</taxon>
        <taxon>Zoopagomycota</taxon>
        <taxon>Zoopagomycotina</taxon>
        <taxon>Zoopagomycetes</taxon>
        <taxon>Zoopagales</taxon>
        <taxon>Piptocephalidaceae</taxon>
        <taxon>Syncephalis</taxon>
    </lineage>
</organism>
<feature type="compositionally biased region" description="Low complexity" evidence="1">
    <location>
        <begin position="190"/>
        <end position="205"/>
    </location>
</feature>
<keyword evidence="2" id="KW-0472">Membrane</keyword>
<feature type="region of interest" description="Disordered" evidence="1">
    <location>
        <begin position="139"/>
        <end position="255"/>
    </location>
</feature>
<evidence type="ECO:0000313" key="3">
    <source>
        <dbReference type="EMBL" id="RKP27927.1"/>
    </source>
</evidence>
<dbReference type="EMBL" id="KZ989135">
    <property type="protein sequence ID" value="RKP27927.1"/>
    <property type="molecule type" value="Genomic_DNA"/>
</dbReference>
<dbReference type="AlphaFoldDB" id="A0A4P9Z5M7"/>